<name>A0A7M7N3V1_STRPU</name>
<evidence type="ECO:0000256" key="5">
    <source>
        <dbReference type="ARBA" id="ARBA00023040"/>
    </source>
</evidence>
<dbReference type="PROSITE" id="PS50262">
    <property type="entry name" value="G_PROTEIN_RECEP_F1_2"/>
    <property type="match status" value="1"/>
</dbReference>
<dbReference type="EnsemblMetazoa" id="XM_030975033">
    <property type="protein sequence ID" value="XP_030830893"/>
    <property type="gene ID" value="LOC105443551"/>
</dbReference>
<dbReference type="Proteomes" id="UP000007110">
    <property type="component" value="Unassembled WGS sequence"/>
</dbReference>
<dbReference type="PANTHER" id="PTHR24228">
    <property type="entry name" value="B2 BRADYKININ RECEPTOR/ANGIOTENSIN II RECEPTOR"/>
    <property type="match status" value="1"/>
</dbReference>
<dbReference type="KEGG" id="spu:105443551"/>
<dbReference type="SUPFAM" id="SSF81321">
    <property type="entry name" value="Family A G protein-coupled receptor-like"/>
    <property type="match status" value="1"/>
</dbReference>
<keyword evidence="5" id="KW-0297">G-protein coupled receptor</keyword>
<dbReference type="Pfam" id="PF00001">
    <property type="entry name" value="7tm_1"/>
    <property type="match status" value="1"/>
</dbReference>
<feature type="transmembrane region" description="Helical" evidence="10">
    <location>
        <begin position="30"/>
        <end position="55"/>
    </location>
</feature>
<dbReference type="GeneID" id="105443551"/>
<protein>
    <recommendedName>
        <fullName evidence="11">G-protein coupled receptors family 1 profile domain-containing protein</fullName>
    </recommendedName>
</protein>
<dbReference type="InterPro" id="IPR017452">
    <property type="entry name" value="GPCR_Rhodpsn_7TM"/>
</dbReference>
<evidence type="ECO:0000256" key="2">
    <source>
        <dbReference type="ARBA" id="ARBA00022475"/>
    </source>
</evidence>
<keyword evidence="8" id="KW-0807">Transducer</keyword>
<keyword evidence="3 10" id="KW-0812">Transmembrane</keyword>
<evidence type="ECO:0000256" key="9">
    <source>
        <dbReference type="SAM" id="MobiDB-lite"/>
    </source>
</evidence>
<dbReference type="OrthoDB" id="9880339at2759"/>
<reference evidence="13" key="1">
    <citation type="submission" date="2015-02" db="EMBL/GenBank/DDBJ databases">
        <title>Genome sequencing for Strongylocentrotus purpuratus.</title>
        <authorList>
            <person name="Murali S."/>
            <person name="Liu Y."/>
            <person name="Vee V."/>
            <person name="English A."/>
            <person name="Wang M."/>
            <person name="Skinner E."/>
            <person name="Han Y."/>
            <person name="Muzny D.M."/>
            <person name="Worley K.C."/>
            <person name="Gibbs R.A."/>
        </authorList>
    </citation>
    <scope>NUCLEOTIDE SEQUENCE</scope>
</reference>
<sequence>MFDFVNTSSVPQEEEDMELDVESLGARKSLAGWLGSIAVLGFCGNSLVVLSVILYPKLRTITNVYITSLACSDILLSSTIPWIIVGLVSTRGWPLPNETCILVAVLRFTCSGSSVWHLVAIGFNRMFLITTSNATYTKIYSRVNTGIILFFTWLIPFSVIILPYAIGATDLGYDNGPHLCSDLEDRPDGTENLIHTYLAGTFLTAVPLFIVLCVYLRIYIHIKLHVRKQNAWSSEQQQQQKDTAVATVSSTVQGAGSSDKESGNNKESGGGSNADGTEGQGNSANEKNTRNPTAAAKKPPAKKGNDLETRITKNTFYVVIGFIVCIVPYGFNVLTKIGPDGTPLGQAFLLFNICMNPIIYGTKHPHFRAAIRNIFTGRVSGPLVTSNTVAPVSHTQGTT</sequence>
<keyword evidence="7" id="KW-0675">Receptor</keyword>
<evidence type="ECO:0000256" key="3">
    <source>
        <dbReference type="ARBA" id="ARBA00022692"/>
    </source>
</evidence>
<evidence type="ECO:0000256" key="10">
    <source>
        <dbReference type="SAM" id="Phobius"/>
    </source>
</evidence>
<dbReference type="GO" id="GO:0007186">
    <property type="term" value="P:G protein-coupled receptor signaling pathway"/>
    <property type="evidence" value="ECO:0000318"/>
    <property type="project" value="GO_Central"/>
</dbReference>
<feature type="transmembrane region" description="Helical" evidence="10">
    <location>
        <begin position="143"/>
        <end position="166"/>
    </location>
</feature>
<feature type="transmembrane region" description="Helical" evidence="10">
    <location>
        <begin position="101"/>
        <end position="123"/>
    </location>
</feature>
<evidence type="ECO:0000313" key="12">
    <source>
        <dbReference type="EnsemblMetazoa" id="XP_030830893"/>
    </source>
</evidence>
<evidence type="ECO:0000256" key="4">
    <source>
        <dbReference type="ARBA" id="ARBA00022989"/>
    </source>
</evidence>
<dbReference type="GO" id="GO:0004930">
    <property type="term" value="F:G protein-coupled receptor activity"/>
    <property type="evidence" value="ECO:0007669"/>
    <property type="project" value="UniProtKB-KW"/>
</dbReference>
<dbReference type="InterPro" id="IPR000276">
    <property type="entry name" value="GPCR_Rhodpsn"/>
</dbReference>
<feature type="transmembrane region" description="Helical" evidence="10">
    <location>
        <begin position="314"/>
        <end position="331"/>
    </location>
</feature>
<keyword evidence="13" id="KW-1185">Reference proteome</keyword>
<proteinExistence type="predicted"/>
<reference evidence="12" key="2">
    <citation type="submission" date="2021-01" db="UniProtKB">
        <authorList>
            <consortium name="EnsemblMetazoa"/>
        </authorList>
    </citation>
    <scope>IDENTIFICATION</scope>
</reference>
<feature type="region of interest" description="Disordered" evidence="9">
    <location>
        <begin position="242"/>
        <end position="306"/>
    </location>
</feature>
<evidence type="ECO:0000256" key="6">
    <source>
        <dbReference type="ARBA" id="ARBA00023136"/>
    </source>
</evidence>
<dbReference type="Gene3D" id="1.20.1070.10">
    <property type="entry name" value="Rhodopsin 7-helix transmembrane proteins"/>
    <property type="match status" value="1"/>
</dbReference>
<evidence type="ECO:0000256" key="1">
    <source>
        <dbReference type="ARBA" id="ARBA00004651"/>
    </source>
</evidence>
<dbReference type="RefSeq" id="XP_030830893.1">
    <property type="nucleotide sequence ID" value="XM_030975033.1"/>
</dbReference>
<keyword evidence="6 10" id="KW-0472">Membrane</keyword>
<feature type="transmembrane region" description="Helical" evidence="10">
    <location>
        <begin position="64"/>
        <end position="89"/>
    </location>
</feature>
<dbReference type="InParanoid" id="A0A7M7N3V1"/>
<keyword evidence="2" id="KW-1003">Cell membrane</keyword>
<evidence type="ECO:0000256" key="7">
    <source>
        <dbReference type="ARBA" id="ARBA00023170"/>
    </source>
</evidence>
<organism evidence="12 13">
    <name type="scientific">Strongylocentrotus purpuratus</name>
    <name type="common">Purple sea urchin</name>
    <dbReference type="NCBI Taxonomy" id="7668"/>
    <lineage>
        <taxon>Eukaryota</taxon>
        <taxon>Metazoa</taxon>
        <taxon>Echinodermata</taxon>
        <taxon>Eleutherozoa</taxon>
        <taxon>Echinozoa</taxon>
        <taxon>Echinoidea</taxon>
        <taxon>Euechinoidea</taxon>
        <taxon>Echinacea</taxon>
        <taxon>Camarodonta</taxon>
        <taxon>Echinidea</taxon>
        <taxon>Strongylocentrotidae</taxon>
        <taxon>Strongylocentrotus</taxon>
    </lineage>
</organism>
<dbReference type="PANTHER" id="PTHR24228:SF72">
    <property type="entry name" value="G-PROTEIN COUPLED RECEPTORS FAMILY 1 PROFILE DOMAIN-CONTAINING PROTEIN"/>
    <property type="match status" value="1"/>
</dbReference>
<dbReference type="SMART" id="SM01381">
    <property type="entry name" value="7TM_GPCR_Srsx"/>
    <property type="match status" value="1"/>
</dbReference>
<dbReference type="PRINTS" id="PR00237">
    <property type="entry name" value="GPCRRHODOPSN"/>
</dbReference>
<feature type="compositionally biased region" description="Polar residues" evidence="9">
    <location>
        <begin position="246"/>
        <end position="256"/>
    </location>
</feature>
<evidence type="ECO:0000313" key="13">
    <source>
        <dbReference type="Proteomes" id="UP000007110"/>
    </source>
</evidence>
<keyword evidence="4 10" id="KW-1133">Transmembrane helix</keyword>
<comment type="subcellular location">
    <subcellularLocation>
        <location evidence="1">Cell membrane</location>
        <topology evidence="1">Multi-pass membrane protein</topology>
    </subcellularLocation>
</comment>
<dbReference type="CDD" id="cd00637">
    <property type="entry name" value="7tm_classA_rhodopsin-like"/>
    <property type="match status" value="1"/>
</dbReference>
<feature type="domain" description="G-protein coupled receptors family 1 profile" evidence="11">
    <location>
        <begin position="44"/>
        <end position="360"/>
    </location>
</feature>
<feature type="transmembrane region" description="Helical" evidence="10">
    <location>
        <begin position="197"/>
        <end position="220"/>
    </location>
</feature>
<dbReference type="OMA" id="YITSLAC"/>
<dbReference type="GO" id="GO:0005886">
    <property type="term" value="C:plasma membrane"/>
    <property type="evidence" value="ECO:0007669"/>
    <property type="project" value="UniProtKB-SubCell"/>
</dbReference>
<feature type="transmembrane region" description="Helical" evidence="10">
    <location>
        <begin position="343"/>
        <end position="362"/>
    </location>
</feature>
<evidence type="ECO:0000259" key="11">
    <source>
        <dbReference type="PROSITE" id="PS50262"/>
    </source>
</evidence>
<feature type="compositionally biased region" description="Polar residues" evidence="9">
    <location>
        <begin position="280"/>
        <end position="292"/>
    </location>
</feature>
<dbReference type="AlphaFoldDB" id="A0A7M7N3V1"/>
<evidence type="ECO:0000256" key="8">
    <source>
        <dbReference type="ARBA" id="ARBA00023224"/>
    </source>
</evidence>
<accession>A0A7M7N3V1</accession>